<dbReference type="Proteomes" id="UP001163223">
    <property type="component" value="Chromosome"/>
</dbReference>
<proteinExistence type="predicted"/>
<sequence>MDLRALRTEADYDWALSEVAAYFEREPVRGTPEAERFDVLSDLIAAYEARHWPIEAPDPVEAIRETMERHGFTQSDLAALLGSRSRASEVLRHRRPLSMDMAYRLSTEWKIPAEVLIRPYRIEPRS</sequence>
<gene>
    <name evidence="1" type="ORF">OXU80_20945</name>
</gene>
<organism evidence="1 2">
    <name type="scientific">Antarcticirhabdus aurantiaca</name>
    <dbReference type="NCBI Taxonomy" id="2606717"/>
    <lineage>
        <taxon>Bacteria</taxon>
        <taxon>Pseudomonadati</taxon>
        <taxon>Pseudomonadota</taxon>
        <taxon>Alphaproteobacteria</taxon>
        <taxon>Hyphomicrobiales</taxon>
        <taxon>Aurantimonadaceae</taxon>
        <taxon>Antarcticirhabdus</taxon>
    </lineage>
</organism>
<accession>A0ACD4NXN2</accession>
<name>A0ACD4NXN2_9HYPH</name>
<evidence type="ECO:0000313" key="1">
    <source>
        <dbReference type="EMBL" id="WAJ31545.1"/>
    </source>
</evidence>
<keyword evidence="2" id="KW-1185">Reference proteome</keyword>
<evidence type="ECO:0000313" key="2">
    <source>
        <dbReference type="Proteomes" id="UP001163223"/>
    </source>
</evidence>
<reference evidence="1" key="1">
    <citation type="submission" date="2022-11" db="EMBL/GenBank/DDBJ databases">
        <title>beta-Carotene-producing bacterium, Jeongeuplla avenae sp. nov., alleviates the salt stress of Arabidopsis seedlings.</title>
        <authorList>
            <person name="Jiang L."/>
            <person name="Lee J."/>
        </authorList>
    </citation>
    <scope>NUCLEOTIDE SEQUENCE</scope>
    <source>
        <strain evidence="1">DY_R2A_6</strain>
    </source>
</reference>
<protein>
    <submittedName>
        <fullName evidence="1">XRE family transcriptional regulator</fullName>
    </submittedName>
</protein>
<dbReference type="EMBL" id="CP113520">
    <property type="protein sequence ID" value="WAJ31545.1"/>
    <property type="molecule type" value="Genomic_DNA"/>
</dbReference>